<keyword evidence="2" id="KW-1185">Reference proteome</keyword>
<reference evidence="1 2" key="1">
    <citation type="submission" date="2019-05" db="EMBL/GenBank/DDBJ databases">
        <title>Another draft genome of Portunus trituberculatus and its Hox gene families provides insights of decapod evolution.</title>
        <authorList>
            <person name="Jeong J.-H."/>
            <person name="Song I."/>
            <person name="Kim S."/>
            <person name="Choi T."/>
            <person name="Kim D."/>
            <person name="Ryu S."/>
            <person name="Kim W."/>
        </authorList>
    </citation>
    <scope>NUCLEOTIDE SEQUENCE [LARGE SCALE GENOMIC DNA]</scope>
    <source>
        <tissue evidence="1">Muscle</tissue>
    </source>
</reference>
<dbReference type="AlphaFoldDB" id="A0A5B7H696"/>
<gene>
    <name evidence="1" type="ORF">E2C01_058488</name>
</gene>
<evidence type="ECO:0000313" key="2">
    <source>
        <dbReference type="Proteomes" id="UP000324222"/>
    </source>
</evidence>
<comment type="caution">
    <text evidence="1">The sequence shown here is derived from an EMBL/GenBank/DDBJ whole genome shotgun (WGS) entry which is preliminary data.</text>
</comment>
<sequence length="89" mass="9913">MKVKISSGNILQLVFYPINLFTLTRLIFYPAGEAERSGTSWLVAAAAASEDREFRSVAGGREGGRSVRCLLWERLSREGEKERRHEGAG</sequence>
<accession>A0A5B7H696</accession>
<organism evidence="1 2">
    <name type="scientific">Portunus trituberculatus</name>
    <name type="common">Swimming crab</name>
    <name type="synonym">Neptunus trituberculatus</name>
    <dbReference type="NCBI Taxonomy" id="210409"/>
    <lineage>
        <taxon>Eukaryota</taxon>
        <taxon>Metazoa</taxon>
        <taxon>Ecdysozoa</taxon>
        <taxon>Arthropoda</taxon>
        <taxon>Crustacea</taxon>
        <taxon>Multicrustacea</taxon>
        <taxon>Malacostraca</taxon>
        <taxon>Eumalacostraca</taxon>
        <taxon>Eucarida</taxon>
        <taxon>Decapoda</taxon>
        <taxon>Pleocyemata</taxon>
        <taxon>Brachyura</taxon>
        <taxon>Eubrachyura</taxon>
        <taxon>Portunoidea</taxon>
        <taxon>Portunidae</taxon>
        <taxon>Portuninae</taxon>
        <taxon>Portunus</taxon>
    </lineage>
</organism>
<name>A0A5B7H696_PORTR</name>
<protein>
    <submittedName>
        <fullName evidence="1">Uncharacterized protein</fullName>
    </submittedName>
</protein>
<dbReference type="EMBL" id="VSRR010021994">
    <property type="protein sequence ID" value="MPC64374.1"/>
    <property type="molecule type" value="Genomic_DNA"/>
</dbReference>
<dbReference type="Proteomes" id="UP000324222">
    <property type="component" value="Unassembled WGS sequence"/>
</dbReference>
<proteinExistence type="predicted"/>
<evidence type="ECO:0000313" key="1">
    <source>
        <dbReference type="EMBL" id="MPC64374.1"/>
    </source>
</evidence>